<dbReference type="AlphaFoldDB" id="A0A6A5Y012"/>
<keyword evidence="3" id="KW-1185">Reference proteome</keyword>
<evidence type="ECO:0000313" key="2">
    <source>
        <dbReference type="EMBL" id="KAF2018865.1"/>
    </source>
</evidence>
<keyword evidence="1" id="KW-0472">Membrane</keyword>
<name>A0A6A5Y012_9PLEO</name>
<sequence length="129" mass="14612">MLTVRRARLCQHIHTQKRLSLLSFPPAILPLIPYSDTPPRSCTRQTNRPCPLHAKGLLLRIAGMMIGHNAVSFVLGPHAPFHQPRLEVHDVPSLLAHDGLCANFCVFIPISLHNLSRLTPFHQLRRRLE</sequence>
<evidence type="ECO:0000313" key="3">
    <source>
        <dbReference type="Proteomes" id="UP000799778"/>
    </source>
</evidence>
<accession>A0A6A5Y012</accession>
<feature type="transmembrane region" description="Helical" evidence="1">
    <location>
        <begin position="57"/>
        <end position="75"/>
    </location>
</feature>
<evidence type="ECO:0000256" key="1">
    <source>
        <dbReference type="SAM" id="Phobius"/>
    </source>
</evidence>
<keyword evidence="1" id="KW-0812">Transmembrane</keyword>
<keyword evidence="1" id="KW-1133">Transmembrane helix</keyword>
<dbReference type="Proteomes" id="UP000799778">
    <property type="component" value="Unassembled WGS sequence"/>
</dbReference>
<reference evidence="2" key="1">
    <citation type="journal article" date="2020" name="Stud. Mycol.">
        <title>101 Dothideomycetes genomes: a test case for predicting lifestyles and emergence of pathogens.</title>
        <authorList>
            <person name="Haridas S."/>
            <person name="Albert R."/>
            <person name="Binder M."/>
            <person name="Bloem J."/>
            <person name="Labutti K."/>
            <person name="Salamov A."/>
            <person name="Andreopoulos B."/>
            <person name="Baker S."/>
            <person name="Barry K."/>
            <person name="Bills G."/>
            <person name="Bluhm B."/>
            <person name="Cannon C."/>
            <person name="Castanera R."/>
            <person name="Culley D."/>
            <person name="Daum C."/>
            <person name="Ezra D."/>
            <person name="Gonzalez J."/>
            <person name="Henrissat B."/>
            <person name="Kuo A."/>
            <person name="Liang C."/>
            <person name="Lipzen A."/>
            <person name="Lutzoni F."/>
            <person name="Magnuson J."/>
            <person name="Mondo S."/>
            <person name="Nolan M."/>
            <person name="Ohm R."/>
            <person name="Pangilinan J."/>
            <person name="Park H.-J."/>
            <person name="Ramirez L."/>
            <person name="Alfaro M."/>
            <person name="Sun H."/>
            <person name="Tritt A."/>
            <person name="Yoshinaga Y."/>
            <person name="Zwiers L.-H."/>
            <person name="Turgeon B."/>
            <person name="Goodwin S."/>
            <person name="Spatafora J."/>
            <person name="Crous P."/>
            <person name="Grigoriev I."/>
        </authorList>
    </citation>
    <scope>NUCLEOTIDE SEQUENCE</scope>
    <source>
        <strain evidence="2">CBS 175.79</strain>
    </source>
</reference>
<dbReference type="EMBL" id="ML978067">
    <property type="protein sequence ID" value="KAF2018865.1"/>
    <property type="molecule type" value="Genomic_DNA"/>
</dbReference>
<protein>
    <submittedName>
        <fullName evidence="2">Uncharacterized protein</fullName>
    </submittedName>
</protein>
<dbReference type="RefSeq" id="XP_033387204.1">
    <property type="nucleotide sequence ID" value="XM_033520756.1"/>
</dbReference>
<feature type="transmembrane region" description="Helical" evidence="1">
    <location>
        <begin position="95"/>
        <end position="116"/>
    </location>
</feature>
<gene>
    <name evidence="2" type="ORF">BU24DRAFT_106756</name>
</gene>
<dbReference type="GeneID" id="54278153"/>
<proteinExistence type="predicted"/>
<organism evidence="2 3">
    <name type="scientific">Aaosphaeria arxii CBS 175.79</name>
    <dbReference type="NCBI Taxonomy" id="1450172"/>
    <lineage>
        <taxon>Eukaryota</taxon>
        <taxon>Fungi</taxon>
        <taxon>Dikarya</taxon>
        <taxon>Ascomycota</taxon>
        <taxon>Pezizomycotina</taxon>
        <taxon>Dothideomycetes</taxon>
        <taxon>Pleosporomycetidae</taxon>
        <taxon>Pleosporales</taxon>
        <taxon>Pleosporales incertae sedis</taxon>
        <taxon>Aaosphaeria</taxon>
    </lineage>
</organism>